<keyword evidence="3" id="KW-1185">Reference proteome</keyword>
<evidence type="ECO:0000313" key="2">
    <source>
        <dbReference type="EMBL" id="MFD1882364.1"/>
    </source>
</evidence>
<comment type="caution">
    <text evidence="2">The sequence shown here is derived from an EMBL/GenBank/DDBJ whole genome shotgun (WGS) entry which is preliminary data.</text>
</comment>
<gene>
    <name evidence="2" type="ORF">ACFSCT_11625</name>
</gene>
<sequence length="84" mass="9165">MDWPGLMRAGMRGLSLHPRDFWSLTPGELALMLGIEPGQGAMTRDRLAEMAARFPDRPARGPASDETANVDEMKAGSPDGQERI</sequence>
<name>A0ABW4R9Q5_9RHOB</name>
<dbReference type="EMBL" id="JBHUEN010000032">
    <property type="protein sequence ID" value="MFD1882364.1"/>
    <property type="molecule type" value="Genomic_DNA"/>
</dbReference>
<dbReference type="Proteomes" id="UP001597213">
    <property type="component" value="Unassembled WGS sequence"/>
</dbReference>
<evidence type="ECO:0000256" key="1">
    <source>
        <dbReference type="SAM" id="MobiDB-lite"/>
    </source>
</evidence>
<proteinExistence type="predicted"/>
<reference evidence="3" key="1">
    <citation type="journal article" date="2019" name="Int. J. Syst. Evol. Microbiol.">
        <title>The Global Catalogue of Microorganisms (GCM) 10K type strain sequencing project: providing services to taxonomists for standard genome sequencing and annotation.</title>
        <authorList>
            <consortium name="The Broad Institute Genomics Platform"/>
            <consortium name="The Broad Institute Genome Sequencing Center for Infectious Disease"/>
            <person name="Wu L."/>
            <person name="Ma J."/>
        </authorList>
    </citation>
    <scope>NUCLEOTIDE SEQUENCE [LARGE SCALE GENOMIC DNA]</scope>
    <source>
        <strain evidence="3">CCUG 56029</strain>
    </source>
</reference>
<accession>A0ABW4R9Q5</accession>
<evidence type="ECO:0000313" key="3">
    <source>
        <dbReference type="Proteomes" id="UP001597213"/>
    </source>
</evidence>
<organism evidence="2 3">
    <name type="scientific">Paracoccus pacificus</name>
    <dbReference type="NCBI Taxonomy" id="1463598"/>
    <lineage>
        <taxon>Bacteria</taxon>
        <taxon>Pseudomonadati</taxon>
        <taxon>Pseudomonadota</taxon>
        <taxon>Alphaproteobacteria</taxon>
        <taxon>Rhodobacterales</taxon>
        <taxon>Paracoccaceae</taxon>
        <taxon>Paracoccus</taxon>
    </lineage>
</organism>
<dbReference type="RefSeq" id="WP_379142934.1">
    <property type="nucleotide sequence ID" value="NZ_JBHUEN010000032.1"/>
</dbReference>
<feature type="region of interest" description="Disordered" evidence="1">
    <location>
        <begin position="54"/>
        <end position="84"/>
    </location>
</feature>
<protein>
    <submittedName>
        <fullName evidence="2">Phage tail assembly chaperone</fullName>
    </submittedName>
</protein>
<dbReference type="Pfam" id="PF09550">
    <property type="entry name" value="Phage_TAC_6"/>
    <property type="match status" value="1"/>
</dbReference>
<dbReference type="InterPro" id="IPR019056">
    <property type="entry name" value="Phage_TAC_6"/>
</dbReference>